<keyword evidence="12" id="KW-0808">Transferase</keyword>
<dbReference type="Pfam" id="PF14814">
    <property type="entry name" value="UB2H"/>
    <property type="match status" value="1"/>
</dbReference>
<keyword evidence="9" id="KW-0121">Carboxypeptidase</keyword>
<dbReference type="PIRSF" id="PIRSF002799">
    <property type="entry name" value="PBP_1b"/>
    <property type="match status" value="1"/>
</dbReference>
<dbReference type="GO" id="GO:0046677">
    <property type="term" value="P:response to antibiotic"/>
    <property type="evidence" value="ECO:0007669"/>
    <property type="project" value="UniProtKB-KW"/>
</dbReference>
<dbReference type="NCBIfam" id="TIGR02071">
    <property type="entry name" value="PBP_1b"/>
    <property type="match status" value="1"/>
</dbReference>
<proteinExistence type="inferred from homology"/>
<dbReference type="FunFam" id="1.10.3810.10:FF:000001">
    <property type="entry name" value="Penicillin-binding protein 1A"/>
    <property type="match status" value="1"/>
</dbReference>
<keyword evidence="13" id="KW-0378">Hydrolase</keyword>
<accession>A0A1W2CXK9</accession>
<keyword evidence="15" id="KW-0573">Peptidoglycan synthesis</keyword>
<keyword evidence="14" id="KW-0133">Cell shape</keyword>
<evidence type="ECO:0000256" key="6">
    <source>
        <dbReference type="ARBA" id="ARBA00012448"/>
    </source>
</evidence>
<evidence type="ECO:0000313" key="27">
    <source>
        <dbReference type="EMBL" id="SMC89999.1"/>
    </source>
</evidence>
<evidence type="ECO:0000259" key="24">
    <source>
        <dbReference type="Pfam" id="PF00905"/>
    </source>
</evidence>
<feature type="domain" description="Glycosyl transferase family 51" evidence="25">
    <location>
        <begin position="144"/>
        <end position="320"/>
    </location>
</feature>
<evidence type="ECO:0000256" key="22">
    <source>
        <dbReference type="ARBA" id="ARBA00044770"/>
    </source>
</evidence>
<dbReference type="EC" id="3.4.16.4" evidence="6"/>
<name>A0A1W2CXK9_9BACT</name>
<dbReference type="EMBL" id="FWXY01000014">
    <property type="protein sequence ID" value="SMC89999.1"/>
    <property type="molecule type" value="Genomic_DNA"/>
</dbReference>
<evidence type="ECO:0000259" key="25">
    <source>
        <dbReference type="Pfam" id="PF00912"/>
    </source>
</evidence>
<dbReference type="Gene3D" id="1.10.3810.10">
    <property type="entry name" value="Biosynthetic peptidoglycan transglycosylase-like"/>
    <property type="match status" value="1"/>
</dbReference>
<keyword evidence="11" id="KW-0328">Glycosyltransferase</keyword>
<feature type="domain" description="Bifunctional transglycosylase second" evidence="26">
    <location>
        <begin position="50"/>
        <end position="137"/>
    </location>
</feature>
<evidence type="ECO:0000256" key="23">
    <source>
        <dbReference type="ARBA" id="ARBA00049902"/>
    </source>
</evidence>
<dbReference type="SUPFAM" id="SSF53955">
    <property type="entry name" value="Lysozyme-like"/>
    <property type="match status" value="1"/>
</dbReference>
<evidence type="ECO:0000256" key="21">
    <source>
        <dbReference type="ARBA" id="ARBA00034000"/>
    </source>
</evidence>
<evidence type="ECO:0000256" key="17">
    <source>
        <dbReference type="ARBA" id="ARBA00023251"/>
    </source>
</evidence>
<comment type="similarity">
    <text evidence="5">In the N-terminal section; belongs to the glycosyltransferase 51 family.</text>
</comment>
<comment type="catalytic activity">
    <reaction evidence="21">
        <text>Preferential cleavage: (Ac)2-L-Lys-D-Ala-|-D-Ala. Also transpeptidation of peptidyl-alanyl moieties that are N-acyl substituents of D-alanine.</text>
        <dbReference type="EC" id="3.4.16.4"/>
    </reaction>
</comment>
<comment type="catalytic activity">
    <reaction evidence="23">
        <text>[GlcNAc-(1-&gt;4)-Mur2Ac(oyl-L-Ala-gamma-D-Glu-L-Lys-D-Ala-D-Ala)](n)-di-trans,octa-cis-undecaprenyl diphosphate + beta-D-GlcNAc-(1-&gt;4)-Mur2Ac(oyl-L-Ala-gamma-D-Glu-L-Lys-D-Ala-D-Ala)-di-trans,octa-cis-undecaprenyl diphosphate = [GlcNAc-(1-&gt;4)-Mur2Ac(oyl-L-Ala-gamma-D-Glu-L-Lys-D-Ala-D-Ala)](n+1)-di-trans,octa-cis-undecaprenyl diphosphate + di-trans,octa-cis-undecaprenyl diphosphate + H(+)</text>
        <dbReference type="Rhea" id="RHEA:23708"/>
        <dbReference type="Rhea" id="RHEA-COMP:9602"/>
        <dbReference type="Rhea" id="RHEA-COMP:9603"/>
        <dbReference type="ChEBI" id="CHEBI:15378"/>
        <dbReference type="ChEBI" id="CHEBI:58405"/>
        <dbReference type="ChEBI" id="CHEBI:60033"/>
        <dbReference type="ChEBI" id="CHEBI:78435"/>
        <dbReference type="EC" id="2.4.99.28"/>
    </reaction>
</comment>
<dbReference type="InterPro" id="IPR036950">
    <property type="entry name" value="PBP_transglycosylase"/>
</dbReference>
<evidence type="ECO:0000313" key="28">
    <source>
        <dbReference type="Proteomes" id="UP000192418"/>
    </source>
</evidence>
<sequence>MKKKILILLLMGCTALFLGYFYKFNTVVQERFQGRLWELPAQIYARPLEIYPAMHLVPDLFEKELRLMGYRRKKDWKGLENPGSYVRMKNTFDLFCRSFNFGDDQALARHIRIRIKNNEVVDVRNPKSGSAVKMVRLDPVVIGRFYPSSMEDRVLVKLDQLPPLLVKAIVAVEDRTFYTHYGIDPKSILRAMVVNVKKKRLSQGGSTLTQQLAKNFFLTREKSFVRKINEVFMAAALELHFTKEQILEAYMNEVYLGQDGKRAIHGFGLAADFYFGKSPADLAPQEMALLVGMLKGPSGYNPRLHPDRAKERRNLVLNLMADQNLLSPSELKRALAAPLNVIEKTRLGHSPFPYYLDLVKRQLLKEYNEADLRAMGLRIFTTLDPQVQLAAEQAVAGFLNKRNKKIQTGLVVTSRASNEIQALVGGRASAKGGFNRALDATRPIGSLVKPAIYFTALDRPDIYSMISRINDNSIKIKNADGTMWQPQNFDKKSHGTVTLYKALANSYNVSTVRLGMALGVDAVADTLERMGQAPPKPWLPSMLLGSIEMSPVQVARIYHTLASGGFYTPARAIRVIYTPDGERLQRYPLTIEQRLNPGAVFLLNKILQGAVLQGTGKSLSRWVSSNLAFAGKTGTSNGYRDSWFAGFSGSRLAVVWVGRDDNRSCGLTGATGALQIFGRVMSKISNAPLVLAVPENVEWGIIDPATGARTDENCSGAMSVPFIRGFVPEKYRPCTRGNQIREKEKTQPSRKLKPANLMDWLKEVLK</sequence>
<dbReference type="InterPro" id="IPR012338">
    <property type="entry name" value="Beta-lactam/transpept-like"/>
</dbReference>
<keyword evidence="10" id="KW-0645">Protease</keyword>
<evidence type="ECO:0000256" key="4">
    <source>
        <dbReference type="ARBA" id="ARBA00007090"/>
    </source>
</evidence>
<dbReference type="GO" id="GO:0008955">
    <property type="term" value="F:peptidoglycan glycosyltransferase activity"/>
    <property type="evidence" value="ECO:0007669"/>
    <property type="project" value="UniProtKB-EC"/>
</dbReference>
<evidence type="ECO:0000259" key="26">
    <source>
        <dbReference type="Pfam" id="PF14814"/>
    </source>
</evidence>
<dbReference type="InterPro" id="IPR011813">
    <property type="entry name" value="PBP_1b"/>
</dbReference>
<evidence type="ECO:0000256" key="1">
    <source>
        <dbReference type="ARBA" id="ARBA00002624"/>
    </source>
</evidence>
<evidence type="ECO:0000256" key="11">
    <source>
        <dbReference type="ARBA" id="ARBA00022676"/>
    </source>
</evidence>
<evidence type="ECO:0000256" key="8">
    <source>
        <dbReference type="ARBA" id="ARBA00022475"/>
    </source>
</evidence>
<dbReference type="PANTHER" id="PTHR32282">
    <property type="entry name" value="BINDING PROTEIN TRANSPEPTIDASE, PUTATIVE-RELATED"/>
    <property type="match status" value="1"/>
</dbReference>
<dbReference type="GO" id="GO:0009274">
    <property type="term" value="C:peptidoglycan-based cell wall"/>
    <property type="evidence" value="ECO:0007669"/>
    <property type="project" value="InterPro"/>
</dbReference>
<dbReference type="GO" id="GO:0030288">
    <property type="term" value="C:outer membrane-bounded periplasmic space"/>
    <property type="evidence" value="ECO:0007669"/>
    <property type="project" value="TreeGrafter"/>
</dbReference>
<keyword evidence="18" id="KW-0511">Multifunctional enzyme</keyword>
<dbReference type="AlphaFoldDB" id="A0A1W2CXK9"/>
<dbReference type="GO" id="GO:0008360">
    <property type="term" value="P:regulation of cell shape"/>
    <property type="evidence" value="ECO:0007669"/>
    <property type="project" value="UniProtKB-KW"/>
</dbReference>
<feature type="domain" description="Penicillin-binding protein transpeptidase" evidence="24">
    <location>
        <begin position="410"/>
        <end position="648"/>
    </location>
</feature>
<dbReference type="GO" id="GO:0009252">
    <property type="term" value="P:peptidoglycan biosynthetic process"/>
    <property type="evidence" value="ECO:0007669"/>
    <property type="project" value="UniProtKB-UniPathway"/>
</dbReference>
<dbReference type="GO" id="GO:0006508">
    <property type="term" value="P:proteolysis"/>
    <property type="evidence" value="ECO:0007669"/>
    <property type="project" value="UniProtKB-KW"/>
</dbReference>
<dbReference type="Pfam" id="PF00905">
    <property type="entry name" value="Transpeptidase"/>
    <property type="match status" value="1"/>
</dbReference>
<dbReference type="RefSeq" id="WP_084069975.1">
    <property type="nucleotide sequence ID" value="NZ_FWXY01000014.1"/>
</dbReference>
<keyword evidence="17" id="KW-0046">Antibiotic resistance</keyword>
<dbReference type="GO" id="GO:0009002">
    <property type="term" value="F:serine-type D-Ala-D-Ala carboxypeptidase activity"/>
    <property type="evidence" value="ECO:0007669"/>
    <property type="project" value="UniProtKB-EC"/>
</dbReference>
<evidence type="ECO:0000256" key="2">
    <source>
        <dbReference type="ARBA" id="ARBA00004236"/>
    </source>
</evidence>
<evidence type="ECO:0000256" key="5">
    <source>
        <dbReference type="ARBA" id="ARBA00007739"/>
    </source>
</evidence>
<dbReference type="Gene3D" id="3.30.2060.10">
    <property type="entry name" value="Penicillin-binding protein 1b domain"/>
    <property type="match status" value="1"/>
</dbReference>
<reference evidence="27 28" key="1">
    <citation type="submission" date="2017-04" db="EMBL/GenBank/DDBJ databases">
        <authorList>
            <person name="Afonso C.L."/>
            <person name="Miller P.J."/>
            <person name="Scott M.A."/>
            <person name="Spackman E."/>
            <person name="Goraichik I."/>
            <person name="Dimitrov K.M."/>
            <person name="Suarez D.L."/>
            <person name="Swayne D.E."/>
        </authorList>
    </citation>
    <scope>NUCLEOTIDE SEQUENCE [LARGE SCALE GENOMIC DNA]</scope>
    <source>
        <strain evidence="27 28">DSM 3385</strain>
    </source>
</reference>
<dbReference type="SUPFAM" id="SSF56601">
    <property type="entry name" value="beta-lactamase/transpeptidase-like"/>
    <property type="match status" value="1"/>
</dbReference>
<evidence type="ECO:0000256" key="14">
    <source>
        <dbReference type="ARBA" id="ARBA00022960"/>
    </source>
</evidence>
<evidence type="ECO:0000256" key="16">
    <source>
        <dbReference type="ARBA" id="ARBA00023136"/>
    </source>
</evidence>
<evidence type="ECO:0000256" key="18">
    <source>
        <dbReference type="ARBA" id="ARBA00023268"/>
    </source>
</evidence>
<dbReference type="InterPro" id="IPR023346">
    <property type="entry name" value="Lysozyme-like_dom_sf"/>
</dbReference>
<comment type="function">
    <text evidence="1">Cell wall formation. Synthesis of cross-linked peptidoglycan from the lipid intermediates. The enzyme has a penicillin-insensitive transglycosylase N-terminal domain (formation of linear glycan strands) and a penicillin-sensitive transpeptidase C-terminal domain (cross-linking of the peptide subunits).</text>
</comment>
<gene>
    <name evidence="27" type="ORF">SAMN02746065_11460</name>
</gene>
<dbReference type="GO" id="GO:0005886">
    <property type="term" value="C:plasma membrane"/>
    <property type="evidence" value="ECO:0007669"/>
    <property type="project" value="UniProtKB-SubCell"/>
</dbReference>
<protein>
    <recommendedName>
        <fullName evidence="7">Penicillin-binding protein 1B</fullName>
        <ecNumber evidence="22">2.4.99.28</ecNumber>
        <ecNumber evidence="6">3.4.16.4</ecNumber>
    </recommendedName>
    <alternativeName>
        <fullName evidence="20">Murein polymerase</fullName>
    </alternativeName>
</protein>
<comment type="subcellular location">
    <subcellularLocation>
        <location evidence="2">Cell membrane</location>
    </subcellularLocation>
</comment>
<dbReference type="GO" id="GO:0008658">
    <property type="term" value="F:penicillin binding"/>
    <property type="evidence" value="ECO:0007669"/>
    <property type="project" value="InterPro"/>
</dbReference>
<organism evidence="27 28">
    <name type="scientific">Desulfocicer vacuolatum DSM 3385</name>
    <dbReference type="NCBI Taxonomy" id="1121400"/>
    <lineage>
        <taxon>Bacteria</taxon>
        <taxon>Pseudomonadati</taxon>
        <taxon>Thermodesulfobacteriota</taxon>
        <taxon>Desulfobacteria</taxon>
        <taxon>Desulfobacterales</taxon>
        <taxon>Desulfobacteraceae</taxon>
        <taxon>Desulfocicer</taxon>
    </lineage>
</organism>
<evidence type="ECO:0000256" key="15">
    <source>
        <dbReference type="ARBA" id="ARBA00022984"/>
    </source>
</evidence>
<dbReference type="InterPro" id="IPR028166">
    <property type="entry name" value="UB2H"/>
</dbReference>
<dbReference type="GO" id="GO:0071555">
    <property type="term" value="P:cell wall organization"/>
    <property type="evidence" value="ECO:0007669"/>
    <property type="project" value="UniProtKB-KW"/>
</dbReference>
<dbReference type="UniPathway" id="UPA00219"/>
<evidence type="ECO:0000256" key="9">
    <source>
        <dbReference type="ARBA" id="ARBA00022645"/>
    </source>
</evidence>
<evidence type="ECO:0000256" key="20">
    <source>
        <dbReference type="ARBA" id="ARBA00032454"/>
    </source>
</evidence>
<dbReference type="InterPro" id="IPR050396">
    <property type="entry name" value="Glycosyltr_51/Transpeptidase"/>
</dbReference>
<dbReference type="STRING" id="1121400.SAMN02746065_11460"/>
<dbReference type="Gene3D" id="3.40.710.10">
    <property type="entry name" value="DD-peptidase/beta-lactamase superfamily"/>
    <property type="match status" value="1"/>
</dbReference>
<keyword evidence="16" id="KW-0472">Membrane</keyword>
<evidence type="ECO:0000256" key="10">
    <source>
        <dbReference type="ARBA" id="ARBA00022670"/>
    </source>
</evidence>
<evidence type="ECO:0000256" key="7">
    <source>
        <dbReference type="ARBA" id="ARBA00018637"/>
    </source>
</evidence>
<dbReference type="OrthoDB" id="9766909at2"/>
<dbReference type="Pfam" id="PF00912">
    <property type="entry name" value="Transgly"/>
    <property type="match status" value="1"/>
</dbReference>
<dbReference type="Proteomes" id="UP000192418">
    <property type="component" value="Unassembled WGS sequence"/>
</dbReference>
<evidence type="ECO:0000256" key="12">
    <source>
        <dbReference type="ARBA" id="ARBA00022679"/>
    </source>
</evidence>
<evidence type="ECO:0000256" key="13">
    <source>
        <dbReference type="ARBA" id="ARBA00022801"/>
    </source>
</evidence>
<keyword evidence="28" id="KW-1185">Reference proteome</keyword>
<dbReference type="InterPro" id="IPR001460">
    <property type="entry name" value="PCN-bd_Tpept"/>
</dbReference>
<dbReference type="PANTHER" id="PTHR32282:SF11">
    <property type="entry name" value="PENICILLIN-BINDING PROTEIN 1B"/>
    <property type="match status" value="1"/>
</dbReference>
<dbReference type="EC" id="2.4.99.28" evidence="22"/>
<keyword evidence="8" id="KW-1003">Cell membrane</keyword>
<comment type="similarity">
    <text evidence="4">In the C-terminal section; belongs to the transpeptidase family.</text>
</comment>
<dbReference type="InterPro" id="IPR001264">
    <property type="entry name" value="Glyco_trans_51"/>
</dbReference>
<evidence type="ECO:0000256" key="19">
    <source>
        <dbReference type="ARBA" id="ARBA00023316"/>
    </source>
</evidence>
<evidence type="ECO:0000256" key="3">
    <source>
        <dbReference type="ARBA" id="ARBA00004752"/>
    </source>
</evidence>
<comment type="pathway">
    <text evidence="3">Cell wall biogenesis; peptidoglycan biosynthesis.</text>
</comment>
<keyword evidence="19" id="KW-0961">Cell wall biogenesis/degradation</keyword>